<dbReference type="SUPFAM" id="SSF55021">
    <property type="entry name" value="ACT-like"/>
    <property type="match status" value="1"/>
</dbReference>
<evidence type="ECO:0000256" key="1">
    <source>
        <dbReference type="ARBA" id="ARBA00004123"/>
    </source>
</evidence>
<feature type="coiled-coil region" evidence="5">
    <location>
        <begin position="223"/>
        <end position="250"/>
    </location>
</feature>
<keyword evidence="8" id="KW-1185">Reference proteome</keyword>
<feature type="domain" description="BHLH" evidence="7">
    <location>
        <begin position="183"/>
        <end position="233"/>
    </location>
</feature>
<dbReference type="PANTHER" id="PTHR46772">
    <property type="entry name" value="BHLH DOMAIN-CONTAINING PROTEIN"/>
    <property type="match status" value="1"/>
</dbReference>
<sequence length="393" mass="44272">MSGCRRIGPLIPTGFMIWSSPNVVLNVAGEDAHISVCCLMKPGLFTTICYVLEKHKVDIVSARISSDQFKSMFMIQAHATVLHNLKRKKMNEDGENNHDHLCDDIWSYLDWNDHQVESGETEGHKLLDPTGSDTCQPFTAINEVVEVSVNVPKKRSSANRKKNGKEIAEPNSGVDGAEVRRASKHEVRKWTERERRKKMRTQFETLHALVPNLPAKADMSKIVYEAVNRIRKLKNTFKKLESQKLKRLEEYNIRLTGSQKVDNSWEKYVGDQGSTCNSIAITPTNHGASLLIPTGFMTWSSPNVILNVSGEDAHISVCCPKKPRLFTTICYVLEKHKIDIVSAQISSDQFRSMFMIQAHAKDGSGVAQFSEAFTVEDMYKQAANEIMLMTTPK</sequence>
<keyword evidence="3" id="KW-0804">Transcription</keyword>
<dbReference type="InterPro" id="IPR045239">
    <property type="entry name" value="bHLH95_bHLH"/>
</dbReference>
<evidence type="ECO:0000256" key="6">
    <source>
        <dbReference type="SAM" id="MobiDB-lite"/>
    </source>
</evidence>
<dbReference type="InterPro" id="IPR011598">
    <property type="entry name" value="bHLH_dom"/>
</dbReference>
<reference evidence="9" key="2">
    <citation type="submission" date="2025-08" db="UniProtKB">
        <authorList>
            <consortium name="RefSeq"/>
        </authorList>
    </citation>
    <scope>IDENTIFICATION</scope>
</reference>
<keyword evidence="4" id="KW-0539">Nucleus</keyword>
<keyword evidence="5" id="KW-0175">Coiled coil</keyword>
<proteinExistence type="predicted"/>
<dbReference type="InterPro" id="IPR044278">
    <property type="entry name" value="BHLH95-like"/>
</dbReference>
<evidence type="ECO:0000259" key="7">
    <source>
        <dbReference type="PROSITE" id="PS50888"/>
    </source>
</evidence>
<evidence type="ECO:0000313" key="8">
    <source>
        <dbReference type="Proteomes" id="UP000694930"/>
    </source>
</evidence>
<evidence type="ECO:0000313" key="9">
    <source>
        <dbReference type="RefSeq" id="XP_015089566.2"/>
    </source>
</evidence>
<dbReference type="CDD" id="cd11393">
    <property type="entry name" value="bHLH_AtbHLH_like"/>
    <property type="match status" value="1"/>
</dbReference>
<dbReference type="InterPro" id="IPR054502">
    <property type="entry name" value="bHLH-TF_ACT-like_plant"/>
</dbReference>
<dbReference type="GeneID" id="107032473"/>
<comment type="subcellular location">
    <subcellularLocation>
        <location evidence="1">Nucleus</location>
    </subcellularLocation>
</comment>
<protein>
    <submittedName>
        <fullName evidence="9">Transcription factor bHLH95-like</fullName>
    </submittedName>
</protein>
<dbReference type="RefSeq" id="XP_015089566.2">
    <property type="nucleotide sequence ID" value="XM_015234080.2"/>
</dbReference>
<feature type="region of interest" description="Disordered" evidence="6">
    <location>
        <begin position="155"/>
        <end position="174"/>
    </location>
</feature>
<dbReference type="SUPFAM" id="SSF47459">
    <property type="entry name" value="HLH, helix-loop-helix DNA-binding domain"/>
    <property type="match status" value="1"/>
</dbReference>
<organism evidence="8 9">
    <name type="scientific">Solanum pennellii</name>
    <name type="common">Tomato</name>
    <name type="synonym">Lycopersicon pennellii</name>
    <dbReference type="NCBI Taxonomy" id="28526"/>
    <lineage>
        <taxon>Eukaryota</taxon>
        <taxon>Viridiplantae</taxon>
        <taxon>Streptophyta</taxon>
        <taxon>Embryophyta</taxon>
        <taxon>Tracheophyta</taxon>
        <taxon>Spermatophyta</taxon>
        <taxon>Magnoliopsida</taxon>
        <taxon>eudicotyledons</taxon>
        <taxon>Gunneridae</taxon>
        <taxon>Pentapetalae</taxon>
        <taxon>asterids</taxon>
        <taxon>lamiids</taxon>
        <taxon>Solanales</taxon>
        <taxon>Solanaceae</taxon>
        <taxon>Solanoideae</taxon>
        <taxon>Solaneae</taxon>
        <taxon>Solanum</taxon>
        <taxon>Solanum subgen. Lycopersicon</taxon>
    </lineage>
</organism>
<accession>A0ABM1HS84</accession>
<dbReference type="Gene3D" id="4.10.280.10">
    <property type="entry name" value="Helix-loop-helix DNA-binding domain"/>
    <property type="match status" value="1"/>
</dbReference>
<dbReference type="Proteomes" id="UP000694930">
    <property type="component" value="Chromosome 1"/>
</dbReference>
<name>A0ABM1HS84_SOLPN</name>
<dbReference type="CDD" id="cd04873">
    <property type="entry name" value="ACT_UUR-ACR-like"/>
    <property type="match status" value="2"/>
</dbReference>
<dbReference type="Pfam" id="PF22754">
    <property type="entry name" value="bHLH-TF_ACT-like_plant"/>
    <property type="match status" value="2"/>
</dbReference>
<gene>
    <name evidence="9" type="primary">LOC107032473</name>
</gene>
<evidence type="ECO:0000256" key="4">
    <source>
        <dbReference type="ARBA" id="ARBA00023242"/>
    </source>
</evidence>
<dbReference type="Pfam" id="PF00010">
    <property type="entry name" value="HLH"/>
    <property type="match status" value="1"/>
</dbReference>
<reference evidence="8" key="1">
    <citation type="journal article" date="2014" name="Nat. Genet.">
        <title>The genome of the stress-tolerant wild tomato species Solanum pennellii.</title>
        <authorList>
            <person name="Bolger A."/>
            <person name="Scossa F."/>
            <person name="Bolger M.E."/>
            <person name="Lanz C."/>
            <person name="Maumus F."/>
            <person name="Tohge T."/>
            <person name="Quesneville H."/>
            <person name="Alseekh S."/>
            <person name="Sorensen I."/>
            <person name="Lichtenstein G."/>
            <person name="Fich E.A."/>
            <person name="Conte M."/>
            <person name="Keller H."/>
            <person name="Schneeberger K."/>
            <person name="Schwacke R."/>
            <person name="Ofner I."/>
            <person name="Vrebalov J."/>
            <person name="Xu Y."/>
            <person name="Osorio S."/>
            <person name="Aflitos S.A."/>
            <person name="Schijlen E."/>
            <person name="Jimenez-Gomez J.M."/>
            <person name="Ryngajllo M."/>
            <person name="Kimura S."/>
            <person name="Kumar R."/>
            <person name="Koenig D."/>
            <person name="Headland L.R."/>
            <person name="Maloof J.N."/>
            <person name="Sinha N."/>
            <person name="van Ham R.C."/>
            <person name="Lankhorst R.K."/>
            <person name="Mao L."/>
            <person name="Vogel A."/>
            <person name="Arsova B."/>
            <person name="Panstruga R."/>
            <person name="Fei Z."/>
            <person name="Rose J.K."/>
            <person name="Zamir D."/>
            <person name="Carrari F."/>
            <person name="Giovannoni J.J."/>
            <person name="Weigel D."/>
            <person name="Usadel B."/>
            <person name="Fernie A.R."/>
        </authorList>
    </citation>
    <scope>NUCLEOTIDE SEQUENCE [LARGE SCALE GENOMIC DNA]</scope>
    <source>
        <strain evidence="8">cv. LA0716</strain>
    </source>
</reference>
<dbReference type="InterPro" id="IPR045865">
    <property type="entry name" value="ACT-like_dom_sf"/>
</dbReference>
<evidence type="ECO:0000256" key="3">
    <source>
        <dbReference type="ARBA" id="ARBA00023163"/>
    </source>
</evidence>
<dbReference type="InterPro" id="IPR036638">
    <property type="entry name" value="HLH_DNA-bd_sf"/>
</dbReference>
<evidence type="ECO:0000256" key="5">
    <source>
        <dbReference type="SAM" id="Coils"/>
    </source>
</evidence>
<dbReference type="PANTHER" id="PTHR46772:SF8">
    <property type="entry name" value="TRANSCRIPTION FACTOR BHLH95"/>
    <property type="match status" value="1"/>
</dbReference>
<keyword evidence="2" id="KW-0805">Transcription regulation</keyword>
<evidence type="ECO:0000256" key="2">
    <source>
        <dbReference type="ARBA" id="ARBA00023015"/>
    </source>
</evidence>
<dbReference type="PROSITE" id="PS50888">
    <property type="entry name" value="BHLH"/>
    <property type="match status" value="1"/>
</dbReference>